<dbReference type="EMBL" id="LQOV01000015">
    <property type="protein sequence ID" value="ORV52067.1"/>
    <property type="molecule type" value="Genomic_DNA"/>
</dbReference>
<sequence>MVNNVFSLEVLPAKKGDCLLLRFGPKASKRQKLALIDGGPSGVYANHLGPRLKQLRAEKGVSDDEPMVLDWVMLSHVDDDHANGLVRLTEELRALPANRFVRPQRLFHNTFDKIIGNDAAELKKATTNGYGTASLTGDIPIDLVPDDAKVDATTFNDALMVLAGIEQGIDLAGNAEVLQIQVNDGEGGLIVAEDGGTAIEMEGGLKLSVIGPMLPEVKALQEAHRKWLEEQKKRPKPPSAALAAYVDESVPNLSSIVVLAELGGKTILFTGDARGDKILAGMRLVGLGDRMHVDVLKGQHHGSDNNVTRDFFERVTADHYVFSGNGEHGNPERETLDLLRQARNAVRPDEDYQIYLTYEIKDIDALRKRDWEIKQKRARSQGRDPGPNWSAPKQGLVAFFKKHPDMAARVVPLQGDLPRHRIDLLATP</sequence>
<gene>
    <name evidence="1" type="ORF">AWC05_21215</name>
</gene>
<dbReference type="AlphaFoldDB" id="A0A1X1U5I0"/>
<dbReference type="PANTHER" id="PTHR30619:SF1">
    <property type="entry name" value="RECOMBINATION PROTEIN 2"/>
    <property type="match status" value="1"/>
</dbReference>
<evidence type="ECO:0000313" key="2">
    <source>
        <dbReference type="Proteomes" id="UP000193010"/>
    </source>
</evidence>
<dbReference type="STRING" id="292462.AWC05_21215"/>
<dbReference type="InterPro" id="IPR052159">
    <property type="entry name" value="Competence_DNA_uptake"/>
</dbReference>
<proteinExistence type="predicted"/>
<dbReference type="OrthoDB" id="2971563at2"/>
<dbReference type="InterPro" id="IPR036866">
    <property type="entry name" value="RibonucZ/Hydroxyglut_hydro"/>
</dbReference>
<keyword evidence="2" id="KW-1185">Reference proteome</keyword>
<evidence type="ECO:0000313" key="1">
    <source>
        <dbReference type="EMBL" id="ORV52067.1"/>
    </source>
</evidence>
<dbReference type="SUPFAM" id="SSF56281">
    <property type="entry name" value="Metallo-hydrolase/oxidoreductase"/>
    <property type="match status" value="2"/>
</dbReference>
<evidence type="ECO:0008006" key="3">
    <source>
        <dbReference type="Google" id="ProtNLM"/>
    </source>
</evidence>
<dbReference type="RefSeq" id="WP_085222198.1">
    <property type="nucleotide sequence ID" value="NZ_AP022576.1"/>
</dbReference>
<comment type="caution">
    <text evidence="1">The sequence shown here is derived from an EMBL/GenBank/DDBJ whole genome shotgun (WGS) entry which is preliminary data.</text>
</comment>
<accession>A0A1X1U5I0</accession>
<dbReference type="Proteomes" id="UP000193010">
    <property type="component" value="Unassembled WGS sequence"/>
</dbReference>
<reference evidence="1 2" key="1">
    <citation type="submission" date="2016-01" db="EMBL/GenBank/DDBJ databases">
        <title>The new phylogeny of the genus Mycobacterium.</title>
        <authorList>
            <person name="Tarcisio F."/>
            <person name="Conor M."/>
            <person name="Antonella G."/>
            <person name="Elisabetta G."/>
            <person name="Giulia F.S."/>
            <person name="Sara T."/>
            <person name="Anna F."/>
            <person name="Clotilde B."/>
            <person name="Roberto B."/>
            <person name="Veronica D.S."/>
            <person name="Fabio R."/>
            <person name="Monica P."/>
            <person name="Olivier J."/>
            <person name="Enrico T."/>
            <person name="Nicola S."/>
        </authorList>
    </citation>
    <scope>NUCLEOTIDE SEQUENCE [LARGE SCALE GENOMIC DNA]</scope>
    <source>
        <strain evidence="1 2">DSM 44852</strain>
    </source>
</reference>
<dbReference type="PANTHER" id="PTHR30619">
    <property type="entry name" value="DNA INTERNALIZATION/COMPETENCE PROTEIN COMEC/REC2"/>
    <property type="match status" value="1"/>
</dbReference>
<dbReference type="Gene3D" id="3.60.15.10">
    <property type="entry name" value="Ribonuclease Z/Hydroxyacylglutathione hydrolase-like"/>
    <property type="match status" value="1"/>
</dbReference>
<name>A0A1X1U5I0_MYCFL</name>
<protein>
    <recommendedName>
        <fullName evidence="3">Metallo-beta-lactamase domain-containing protein</fullName>
    </recommendedName>
</protein>
<organism evidence="1 2">
    <name type="scientific">Mycobacterium florentinum</name>
    <dbReference type="NCBI Taxonomy" id="292462"/>
    <lineage>
        <taxon>Bacteria</taxon>
        <taxon>Bacillati</taxon>
        <taxon>Actinomycetota</taxon>
        <taxon>Actinomycetes</taxon>
        <taxon>Mycobacteriales</taxon>
        <taxon>Mycobacteriaceae</taxon>
        <taxon>Mycobacterium</taxon>
        <taxon>Mycobacterium simiae complex</taxon>
    </lineage>
</organism>